<dbReference type="InterPro" id="IPR029032">
    <property type="entry name" value="AhpD-like"/>
</dbReference>
<comment type="caution">
    <text evidence="2">The sequence shown here is derived from an EMBL/GenBank/DDBJ whole genome shotgun (WGS) entry which is preliminary data.</text>
</comment>
<evidence type="ECO:0000259" key="1">
    <source>
        <dbReference type="Pfam" id="PF02627"/>
    </source>
</evidence>
<evidence type="ECO:0000313" key="3">
    <source>
        <dbReference type="Proteomes" id="UP000240912"/>
    </source>
</evidence>
<keyword evidence="3" id="KW-1185">Reference proteome</keyword>
<reference evidence="2 3" key="1">
    <citation type="submission" date="2018-03" db="EMBL/GenBank/DDBJ databases">
        <authorList>
            <person name="Keele B.F."/>
        </authorList>
    </citation>
    <scope>NUCLEOTIDE SEQUENCE [LARGE SCALE GENOMIC DNA]</scope>
    <source>
        <strain evidence="2 3">YL28-9</strain>
    </source>
</reference>
<feature type="domain" description="Carboxymuconolactone decarboxylase-like" evidence="1">
    <location>
        <begin position="12"/>
        <end position="93"/>
    </location>
</feature>
<gene>
    <name evidence="2" type="ORF">C7T94_18920</name>
</gene>
<dbReference type="RefSeq" id="WP_107217630.1">
    <property type="nucleotide sequence ID" value="NZ_KZ686273.1"/>
</dbReference>
<protein>
    <recommendedName>
        <fullName evidence="1">Carboxymuconolactone decarboxylase-like domain-containing protein</fullName>
    </recommendedName>
</protein>
<accession>A0A2T3HGX4</accession>
<proteinExistence type="predicted"/>
<dbReference type="Gene3D" id="1.20.1290.10">
    <property type="entry name" value="AhpD-like"/>
    <property type="match status" value="1"/>
</dbReference>
<dbReference type="Pfam" id="PF02627">
    <property type="entry name" value="CMD"/>
    <property type="match status" value="1"/>
</dbReference>
<dbReference type="PANTHER" id="PTHR35446">
    <property type="entry name" value="SI:CH211-175M2.5"/>
    <property type="match status" value="1"/>
</dbReference>
<sequence>MQKRQFLQDSDPQAFRTMLAFEQYLAASPLSPIHAELIKIRVSQLNGCSFCIDKHTRDALKYGESMQRILLLPCWRETDLFDEQEQAILSLAESVTNISVKGVPDEIYQPAHALLGEKYFTAVLMGIIAMNAWNRVGITTGRMPAQSPLYDGNNL</sequence>
<dbReference type="OrthoDB" id="9801997at2"/>
<organism evidence="2 3">
    <name type="scientific">Pedobacter yulinensis</name>
    <dbReference type="NCBI Taxonomy" id="2126353"/>
    <lineage>
        <taxon>Bacteria</taxon>
        <taxon>Pseudomonadati</taxon>
        <taxon>Bacteroidota</taxon>
        <taxon>Sphingobacteriia</taxon>
        <taxon>Sphingobacteriales</taxon>
        <taxon>Sphingobacteriaceae</taxon>
        <taxon>Pedobacter</taxon>
    </lineage>
</organism>
<dbReference type="GO" id="GO:0051920">
    <property type="term" value="F:peroxiredoxin activity"/>
    <property type="evidence" value="ECO:0007669"/>
    <property type="project" value="InterPro"/>
</dbReference>
<evidence type="ECO:0000313" key="2">
    <source>
        <dbReference type="EMBL" id="PST81687.1"/>
    </source>
</evidence>
<dbReference type="Proteomes" id="UP000240912">
    <property type="component" value="Unassembled WGS sequence"/>
</dbReference>
<dbReference type="SUPFAM" id="SSF69118">
    <property type="entry name" value="AhpD-like"/>
    <property type="match status" value="1"/>
</dbReference>
<dbReference type="InterPro" id="IPR004675">
    <property type="entry name" value="AhpD_core"/>
</dbReference>
<dbReference type="AlphaFoldDB" id="A0A2T3HGX4"/>
<dbReference type="InterPro" id="IPR003779">
    <property type="entry name" value="CMD-like"/>
</dbReference>
<dbReference type="PANTHER" id="PTHR35446:SF2">
    <property type="entry name" value="CARBOXYMUCONOLACTONE DECARBOXYLASE-LIKE DOMAIN-CONTAINING PROTEIN"/>
    <property type="match status" value="1"/>
</dbReference>
<name>A0A2T3HGX4_9SPHI</name>
<dbReference type="EMBL" id="PYLS01000009">
    <property type="protein sequence ID" value="PST81687.1"/>
    <property type="molecule type" value="Genomic_DNA"/>
</dbReference>
<dbReference type="NCBIfam" id="TIGR00778">
    <property type="entry name" value="ahpD_dom"/>
    <property type="match status" value="1"/>
</dbReference>